<keyword evidence="1" id="KW-1133">Transmembrane helix</keyword>
<proteinExistence type="predicted"/>
<reference evidence="3" key="1">
    <citation type="journal article" date="2019" name="Int. J. Syst. Evol. Microbiol.">
        <title>The Global Catalogue of Microorganisms (GCM) 10K type strain sequencing project: providing services to taxonomists for standard genome sequencing and annotation.</title>
        <authorList>
            <consortium name="The Broad Institute Genomics Platform"/>
            <consortium name="The Broad Institute Genome Sequencing Center for Infectious Disease"/>
            <person name="Wu L."/>
            <person name="Ma J."/>
        </authorList>
    </citation>
    <scope>NUCLEOTIDE SEQUENCE [LARGE SCALE GENOMIC DNA]</scope>
    <source>
        <strain evidence="3">ZS-22-S1</strain>
    </source>
</reference>
<dbReference type="Proteomes" id="UP001595859">
    <property type="component" value="Unassembled WGS sequence"/>
</dbReference>
<keyword evidence="1" id="KW-0812">Transmembrane</keyword>
<accession>A0ABV9RUT0</accession>
<feature type="transmembrane region" description="Helical" evidence="1">
    <location>
        <begin position="47"/>
        <end position="65"/>
    </location>
</feature>
<dbReference type="EMBL" id="JBHSIS010000002">
    <property type="protein sequence ID" value="MFC4852409.1"/>
    <property type="molecule type" value="Genomic_DNA"/>
</dbReference>
<feature type="transmembrane region" description="Helical" evidence="1">
    <location>
        <begin position="12"/>
        <end position="35"/>
    </location>
</feature>
<protein>
    <submittedName>
        <fullName evidence="2">Uncharacterized protein</fullName>
    </submittedName>
</protein>
<keyword evidence="3" id="KW-1185">Reference proteome</keyword>
<evidence type="ECO:0000313" key="2">
    <source>
        <dbReference type="EMBL" id="MFC4852409.1"/>
    </source>
</evidence>
<gene>
    <name evidence="2" type="ORF">ACFPCV_02755</name>
</gene>
<comment type="caution">
    <text evidence="2">The sequence shown here is derived from an EMBL/GenBank/DDBJ whole genome shotgun (WGS) entry which is preliminary data.</text>
</comment>
<keyword evidence="1" id="KW-0472">Membrane</keyword>
<sequence length="81" mass="8833">MREEPESAGTFRLYATLAALPVVYAVLLLVLPSLLSEQILSVIKLDMTLSIGALVPLLIVSGLMLEQAFAARRRSDPRPPE</sequence>
<evidence type="ECO:0000256" key="1">
    <source>
        <dbReference type="SAM" id="Phobius"/>
    </source>
</evidence>
<name>A0ABV9RUT0_9PSEU</name>
<dbReference type="RefSeq" id="WP_378054093.1">
    <property type="nucleotide sequence ID" value="NZ_JBHSIS010000002.1"/>
</dbReference>
<evidence type="ECO:0000313" key="3">
    <source>
        <dbReference type="Proteomes" id="UP001595859"/>
    </source>
</evidence>
<organism evidence="2 3">
    <name type="scientific">Actinophytocola glycyrrhizae</name>
    <dbReference type="NCBI Taxonomy" id="2044873"/>
    <lineage>
        <taxon>Bacteria</taxon>
        <taxon>Bacillati</taxon>
        <taxon>Actinomycetota</taxon>
        <taxon>Actinomycetes</taxon>
        <taxon>Pseudonocardiales</taxon>
        <taxon>Pseudonocardiaceae</taxon>
    </lineage>
</organism>